<accession>A0A1J5PGY6</accession>
<dbReference type="EMBL" id="MLJW01004074">
    <property type="protein sequence ID" value="OIQ70702.1"/>
    <property type="molecule type" value="Genomic_DNA"/>
</dbReference>
<evidence type="ECO:0000313" key="2">
    <source>
        <dbReference type="EMBL" id="OIQ70702.1"/>
    </source>
</evidence>
<dbReference type="NCBIfam" id="NF045611">
    <property type="entry name" value="small_CydP"/>
    <property type="match status" value="1"/>
</dbReference>
<feature type="transmembrane region" description="Helical" evidence="1">
    <location>
        <begin position="20"/>
        <end position="42"/>
    </location>
</feature>
<gene>
    <name evidence="2" type="ORF">GALL_476840</name>
</gene>
<keyword evidence="1" id="KW-0812">Transmembrane</keyword>
<keyword evidence="1" id="KW-1133">Transmembrane helix</keyword>
<dbReference type="AlphaFoldDB" id="A0A1J5PGY6"/>
<protein>
    <submittedName>
        <fullName evidence="2">Uncharacterized protein</fullName>
    </submittedName>
</protein>
<comment type="caution">
    <text evidence="2">The sequence shown here is derived from an EMBL/GenBank/DDBJ whole genome shotgun (WGS) entry which is preliminary data.</text>
</comment>
<keyword evidence="1" id="KW-0472">Membrane</keyword>
<evidence type="ECO:0000256" key="1">
    <source>
        <dbReference type="SAM" id="Phobius"/>
    </source>
</evidence>
<reference evidence="2" key="1">
    <citation type="submission" date="2016-10" db="EMBL/GenBank/DDBJ databases">
        <title>Sequence of Gallionella enrichment culture.</title>
        <authorList>
            <person name="Poehlein A."/>
            <person name="Muehling M."/>
            <person name="Daniel R."/>
        </authorList>
    </citation>
    <scope>NUCLEOTIDE SEQUENCE</scope>
</reference>
<sequence length="69" mass="7802">MTLRICQNVHTDMVPSEKTLLMKLAQVLLLKLALLLLLWWFFVHGQRTSVDDQSTAVHFQLKPASGATP</sequence>
<name>A0A1J5PGY6_9ZZZZ</name>
<organism evidence="2">
    <name type="scientific">mine drainage metagenome</name>
    <dbReference type="NCBI Taxonomy" id="410659"/>
    <lineage>
        <taxon>unclassified sequences</taxon>
        <taxon>metagenomes</taxon>
        <taxon>ecological metagenomes</taxon>
    </lineage>
</organism>
<proteinExistence type="predicted"/>
<dbReference type="InterPro" id="IPR054636">
    <property type="entry name" value="CydP"/>
</dbReference>